<protein>
    <submittedName>
        <fullName evidence="3">Uncharacterized protein</fullName>
    </submittedName>
</protein>
<dbReference type="Proteomes" id="UP001303046">
    <property type="component" value="Unassembled WGS sequence"/>
</dbReference>
<keyword evidence="1" id="KW-0175">Coiled coil</keyword>
<evidence type="ECO:0000313" key="4">
    <source>
        <dbReference type="Proteomes" id="UP001303046"/>
    </source>
</evidence>
<dbReference type="EMBL" id="JAVFWL010000006">
    <property type="protein sequence ID" value="KAK6763429.1"/>
    <property type="molecule type" value="Genomic_DNA"/>
</dbReference>
<comment type="caution">
    <text evidence="3">The sequence shown here is derived from an EMBL/GenBank/DDBJ whole genome shotgun (WGS) entry which is preliminary data.</text>
</comment>
<feature type="coiled-coil region" evidence="1">
    <location>
        <begin position="139"/>
        <end position="166"/>
    </location>
</feature>
<organism evidence="3 4">
    <name type="scientific">Necator americanus</name>
    <name type="common">Human hookworm</name>
    <dbReference type="NCBI Taxonomy" id="51031"/>
    <lineage>
        <taxon>Eukaryota</taxon>
        <taxon>Metazoa</taxon>
        <taxon>Ecdysozoa</taxon>
        <taxon>Nematoda</taxon>
        <taxon>Chromadorea</taxon>
        <taxon>Rhabditida</taxon>
        <taxon>Rhabditina</taxon>
        <taxon>Rhabditomorpha</taxon>
        <taxon>Strongyloidea</taxon>
        <taxon>Ancylostomatidae</taxon>
        <taxon>Bunostominae</taxon>
        <taxon>Necator</taxon>
    </lineage>
</organism>
<proteinExistence type="predicted"/>
<evidence type="ECO:0000256" key="2">
    <source>
        <dbReference type="SAM" id="MobiDB-lite"/>
    </source>
</evidence>
<gene>
    <name evidence="3" type="primary">Necator_chrX.g24107</name>
    <name evidence="3" type="ORF">RB195_023942</name>
</gene>
<keyword evidence="4" id="KW-1185">Reference proteome</keyword>
<accession>A0ABR1EL93</accession>
<feature type="region of interest" description="Disordered" evidence="2">
    <location>
        <begin position="500"/>
        <end position="525"/>
    </location>
</feature>
<reference evidence="3 4" key="1">
    <citation type="submission" date="2023-08" db="EMBL/GenBank/DDBJ databases">
        <title>A Necator americanus chromosomal reference genome.</title>
        <authorList>
            <person name="Ilik V."/>
            <person name="Petrzelkova K.J."/>
            <person name="Pardy F."/>
            <person name="Fuh T."/>
            <person name="Niatou-Singa F.S."/>
            <person name="Gouil Q."/>
            <person name="Baker L."/>
            <person name="Ritchie M.E."/>
            <person name="Jex A.R."/>
            <person name="Gazzola D."/>
            <person name="Li H."/>
            <person name="Toshio Fujiwara R."/>
            <person name="Zhan B."/>
            <person name="Aroian R.V."/>
            <person name="Pafco B."/>
            <person name="Schwarz E.M."/>
        </authorList>
    </citation>
    <scope>NUCLEOTIDE SEQUENCE [LARGE SCALE GENOMIC DNA]</scope>
    <source>
        <strain evidence="3 4">Aroian</strain>
        <tissue evidence="3">Whole animal</tissue>
    </source>
</reference>
<sequence>MTLEEDLKTDIVVDEAICIVDNAILTGCYKIDTRDLDGDTSFLADLLTQDNPSVEFIEQDLREERETAVQAQVVLNFVDDGLILVNDLIGELEQRLGQIQQRFYKYQAESAQTQRQQMADVLSEEATRLTYSFASKDEIANLKDKLRTQTEDVEVLKKNLADLLATQRTDGVQVQVHQGKCEEAVQVSSAQKTTRVFVDGQVQVSQVDDKEYFEKMIEEVNNEDSSVEMYSRPQSPAHRDEEYSLKERIFLLEEALDNLPFRNFGESSKGVEEWVVCAFCQVRASHYSDSCPNARNGDEHFQIVVKNELCKYYLEDCPGFPLNRKGPILPLDNARPHISKVAAKVGRVRLRNSASPTVFAGAFTTQLLLFETSVQLRKRLPNVGLLRTFMQQECASVCSCISLTKYKFTSAWRGQGPFGEQLNKYTSQCHTQRTAGLKMEYPGGKNRFFRNLLFFALRRGQVATEVVRVGLTTDVSITNCYSPTSAADDSQVYEKLEELIRNERHGSTHEDVEQSSEKTTEEDVY</sequence>
<evidence type="ECO:0000256" key="1">
    <source>
        <dbReference type="SAM" id="Coils"/>
    </source>
</evidence>
<name>A0ABR1EL93_NECAM</name>
<evidence type="ECO:0000313" key="3">
    <source>
        <dbReference type="EMBL" id="KAK6763429.1"/>
    </source>
</evidence>